<dbReference type="AlphaFoldDB" id="A0A8H5TMI6"/>
<organism evidence="2 3">
    <name type="scientific">Fusarium heterosporum</name>
    <dbReference type="NCBI Taxonomy" id="42747"/>
    <lineage>
        <taxon>Eukaryota</taxon>
        <taxon>Fungi</taxon>
        <taxon>Dikarya</taxon>
        <taxon>Ascomycota</taxon>
        <taxon>Pezizomycotina</taxon>
        <taxon>Sordariomycetes</taxon>
        <taxon>Hypocreomycetidae</taxon>
        <taxon>Hypocreales</taxon>
        <taxon>Nectriaceae</taxon>
        <taxon>Fusarium</taxon>
        <taxon>Fusarium heterosporum species complex</taxon>
    </lineage>
</organism>
<keyword evidence="2" id="KW-0966">Cell projection</keyword>
<sequence length="264" mass="30698">MGKNNRKNKQAQSNDANQAPYGSPQYNSRYSSPQYNWSQQNAPQHNYSHHNQPKYNHTQHNWQQQNPRQNPPQHNYHHQNPLQYNWHHQNAPQQNHPQQNHPQHNHHHQTPTKRSNGVVTLTRNNEECRLIFDVLNKYLAPFEIPRYTTLIEHRPWHLGGIYTTFSAEPILPHVWEGITVRVVKHDHLQHVQIFLAVRGSLTNSASIPPMHTLQTSLREYLMDNGIKIGVQIEESVHGQWLAAYIQELAASHGGGGGDVEMNMW</sequence>
<keyword evidence="2" id="KW-0282">Flagellum</keyword>
<dbReference type="OrthoDB" id="5097221at2759"/>
<reference evidence="2 3" key="1">
    <citation type="submission" date="2020-05" db="EMBL/GenBank/DDBJ databases">
        <title>Identification and distribution of gene clusters putatively required for synthesis of sphingolipid metabolism inhibitors in phylogenetically diverse species of the filamentous fungus Fusarium.</title>
        <authorList>
            <person name="Kim H.-S."/>
            <person name="Busman M."/>
            <person name="Brown D.W."/>
            <person name="Divon H."/>
            <person name="Uhlig S."/>
            <person name="Proctor R.H."/>
        </authorList>
    </citation>
    <scope>NUCLEOTIDE SEQUENCE [LARGE SCALE GENOMIC DNA]</scope>
    <source>
        <strain evidence="2 3">NRRL 20693</strain>
    </source>
</reference>
<name>A0A8H5TMI6_FUSHE</name>
<feature type="compositionally biased region" description="Low complexity" evidence="1">
    <location>
        <begin position="59"/>
        <end position="102"/>
    </location>
</feature>
<keyword evidence="3" id="KW-1185">Reference proteome</keyword>
<protein>
    <submittedName>
        <fullName evidence="2">Flagellar hook-length control</fullName>
    </submittedName>
</protein>
<feature type="compositionally biased region" description="Polar residues" evidence="1">
    <location>
        <begin position="24"/>
        <end position="46"/>
    </location>
</feature>
<feature type="region of interest" description="Disordered" evidence="1">
    <location>
        <begin position="1"/>
        <end position="116"/>
    </location>
</feature>
<dbReference type="Proteomes" id="UP000567885">
    <property type="component" value="Unassembled WGS sequence"/>
</dbReference>
<evidence type="ECO:0000313" key="2">
    <source>
        <dbReference type="EMBL" id="KAF5674950.1"/>
    </source>
</evidence>
<dbReference type="EMBL" id="JAAGWQ010000044">
    <property type="protein sequence ID" value="KAF5674950.1"/>
    <property type="molecule type" value="Genomic_DNA"/>
</dbReference>
<gene>
    <name evidence="2" type="ORF">FHETE_2701</name>
</gene>
<comment type="caution">
    <text evidence="2">The sequence shown here is derived from an EMBL/GenBank/DDBJ whole genome shotgun (WGS) entry which is preliminary data.</text>
</comment>
<keyword evidence="2" id="KW-0969">Cilium</keyword>
<proteinExistence type="predicted"/>
<evidence type="ECO:0000313" key="3">
    <source>
        <dbReference type="Proteomes" id="UP000567885"/>
    </source>
</evidence>
<accession>A0A8H5TMI6</accession>
<evidence type="ECO:0000256" key="1">
    <source>
        <dbReference type="SAM" id="MobiDB-lite"/>
    </source>
</evidence>